<dbReference type="PANTHER" id="PTHR35446">
    <property type="entry name" value="SI:CH211-175M2.5"/>
    <property type="match status" value="1"/>
</dbReference>
<dbReference type="OrthoDB" id="9801997at2"/>
<evidence type="ECO:0000313" key="3">
    <source>
        <dbReference type="Proteomes" id="UP000183407"/>
    </source>
</evidence>
<gene>
    <name evidence="2" type="ORF">SAMN04490220_5248</name>
</gene>
<feature type="domain" description="Carboxymuconolactone decarboxylase-like" evidence="1">
    <location>
        <begin position="18"/>
        <end position="103"/>
    </location>
</feature>
<dbReference type="Pfam" id="PF02627">
    <property type="entry name" value="CMD"/>
    <property type="match status" value="1"/>
</dbReference>
<proteinExistence type="predicted"/>
<dbReference type="AlphaFoldDB" id="A0A1H5CTF7"/>
<dbReference type="GO" id="GO:0051920">
    <property type="term" value="F:peroxiredoxin activity"/>
    <property type="evidence" value="ECO:0007669"/>
    <property type="project" value="InterPro"/>
</dbReference>
<organism evidence="2 3">
    <name type="scientific">Rhodococcus jostii</name>
    <dbReference type="NCBI Taxonomy" id="132919"/>
    <lineage>
        <taxon>Bacteria</taxon>
        <taxon>Bacillati</taxon>
        <taxon>Actinomycetota</taxon>
        <taxon>Actinomycetes</taxon>
        <taxon>Mycobacteriales</taxon>
        <taxon>Nocardiaceae</taxon>
        <taxon>Rhodococcus</taxon>
    </lineage>
</organism>
<dbReference type="PANTHER" id="PTHR35446:SF2">
    <property type="entry name" value="CARBOXYMUCONOLACTONE DECARBOXYLASE-LIKE DOMAIN-CONTAINING PROTEIN"/>
    <property type="match status" value="1"/>
</dbReference>
<evidence type="ECO:0000313" key="2">
    <source>
        <dbReference type="EMBL" id="SED69885.1"/>
    </source>
</evidence>
<dbReference type="InterPro" id="IPR003779">
    <property type="entry name" value="CMD-like"/>
</dbReference>
<dbReference type="Proteomes" id="UP000183407">
    <property type="component" value="Unassembled WGS sequence"/>
</dbReference>
<sequence>MSSTSAENDHVHIDTQSPAVYQAQIAVAKAIRHEAREAGFDRRFVELINVRVSQINRCAYCLDVHVAAALVAGETQQRLAVLPAWRETTLFSDREVAALTLAESVTTLPDTHTQESDYSFARRFLSEREMSAVSWIAVTMNAFNRISIVSHHPVRPKQ</sequence>
<name>A0A1H5CTF7_RHOJO</name>
<keyword evidence="2" id="KW-0575">Peroxidase</keyword>
<evidence type="ECO:0000259" key="1">
    <source>
        <dbReference type="Pfam" id="PF02627"/>
    </source>
</evidence>
<dbReference type="NCBIfam" id="TIGR00778">
    <property type="entry name" value="ahpD_dom"/>
    <property type="match status" value="1"/>
</dbReference>
<dbReference type="InterPro" id="IPR004675">
    <property type="entry name" value="AhpD_core"/>
</dbReference>
<keyword evidence="2" id="KW-0560">Oxidoreductase</keyword>
<reference evidence="3" key="1">
    <citation type="submission" date="2016-10" db="EMBL/GenBank/DDBJ databases">
        <authorList>
            <person name="Varghese N."/>
        </authorList>
    </citation>
    <scope>NUCLEOTIDE SEQUENCE [LARGE SCALE GENOMIC DNA]</scope>
    <source>
        <strain evidence="3">DSM 44719</strain>
    </source>
</reference>
<dbReference type="EMBL" id="FNTL01000004">
    <property type="protein sequence ID" value="SED69885.1"/>
    <property type="molecule type" value="Genomic_DNA"/>
</dbReference>
<protein>
    <submittedName>
        <fullName evidence="2">Alkylhydroperoxidase AhpD family core domain-containing protein</fullName>
    </submittedName>
</protein>
<dbReference type="RefSeq" id="WP_073365642.1">
    <property type="nucleotide sequence ID" value="NZ_FNTL01000004.1"/>
</dbReference>
<accession>A0A1H5CTF7</accession>
<dbReference type="SUPFAM" id="SSF69118">
    <property type="entry name" value="AhpD-like"/>
    <property type="match status" value="1"/>
</dbReference>
<dbReference type="InterPro" id="IPR029032">
    <property type="entry name" value="AhpD-like"/>
</dbReference>
<dbReference type="Gene3D" id="1.20.1290.10">
    <property type="entry name" value="AhpD-like"/>
    <property type="match status" value="1"/>
</dbReference>